<evidence type="ECO:0000313" key="1">
    <source>
        <dbReference type="EMBL" id="KAA3767920.1"/>
    </source>
</evidence>
<dbReference type="Proteomes" id="UP000422221">
    <property type="component" value="Unassembled WGS sequence"/>
</dbReference>
<dbReference type="AlphaFoldDB" id="A0A7J4XLS7"/>
<accession>A0A7J4XLS7</accession>
<protein>
    <submittedName>
        <fullName evidence="1">Uncharacterized protein</fullName>
    </submittedName>
</protein>
<sequence>MEKNRFDYKITLSTLAGLIFDLKEDQKFCFYYNRQTWEVSRITSSGVPNIRLALPNGDDIHFDDHSYEGISSTLWKVISMRPNECVYIESGGTFTAGSISSLTRERTEEAIISFLRNTNLQCTDPSSLQFALAISPDEYIYLESSYVGCIEEAISEDSSYRDIKPYLGRPVDFLNKVRKGSLDISLDDWYFGRVLFSLIPSTDRHDIEEEYGIKAENYSEDEYKQLICEGYFEGFQPILY</sequence>
<gene>
    <name evidence="1" type="ORF">F3F73_05870</name>
</gene>
<dbReference type="EMBL" id="VWMK01000004">
    <property type="protein sequence ID" value="KAA3767920.1"/>
    <property type="molecule type" value="Genomic_DNA"/>
</dbReference>
<name>A0A7J4XLS7_9BACE</name>
<evidence type="ECO:0000313" key="2">
    <source>
        <dbReference type="Proteomes" id="UP000422221"/>
    </source>
</evidence>
<proteinExistence type="predicted"/>
<comment type="caution">
    <text evidence="1">The sequence shown here is derived from an EMBL/GenBank/DDBJ whole genome shotgun (WGS) entry which is preliminary data.</text>
</comment>
<reference evidence="1 2" key="1">
    <citation type="journal article" date="2019" name="Nat. Med.">
        <title>A library of human gut bacterial isolates paired with longitudinal multiomics data enables mechanistic microbiome research.</title>
        <authorList>
            <person name="Poyet M."/>
            <person name="Groussin M."/>
            <person name="Gibbons S.M."/>
            <person name="Avila-Pacheco J."/>
            <person name="Jiang X."/>
            <person name="Kearney S.M."/>
            <person name="Perrotta A.R."/>
            <person name="Berdy B."/>
            <person name="Zhao S."/>
            <person name="Lieberman T.D."/>
            <person name="Swanson P.K."/>
            <person name="Smith M."/>
            <person name="Roesemann S."/>
            <person name="Alexander J.E."/>
            <person name="Rich S.A."/>
            <person name="Livny J."/>
            <person name="Vlamakis H."/>
            <person name="Clish C."/>
            <person name="Bullock K."/>
            <person name="Deik A."/>
            <person name="Scott J."/>
            <person name="Pierce K.A."/>
            <person name="Xavier R.J."/>
            <person name="Alm E.J."/>
        </authorList>
    </citation>
    <scope>NUCLEOTIDE SEQUENCE [LARGE SCALE GENOMIC DNA]</scope>
    <source>
        <strain evidence="1 2">BIOML-A10</strain>
    </source>
</reference>
<dbReference type="RefSeq" id="WP_130058421.1">
    <property type="nucleotide sequence ID" value="NZ_RCXT01000003.1"/>
</dbReference>
<organism evidence="1 2">
    <name type="scientific">Bacteroides salyersiae</name>
    <dbReference type="NCBI Taxonomy" id="291644"/>
    <lineage>
        <taxon>Bacteria</taxon>
        <taxon>Pseudomonadati</taxon>
        <taxon>Bacteroidota</taxon>
        <taxon>Bacteroidia</taxon>
        <taxon>Bacteroidales</taxon>
        <taxon>Bacteroidaceae</taxon>
        <taxon>Bacteroides</taxon>
    </lineage>
</organism>